<sequence>MPAESMRRTQPALADSKMGGHVARDAGRFWRLSVTPADGQQGGGGLFLQPREWNPAHAEEPGRGGLLGVLRHPQWLSVIFKNFSFRINFRLNKNVVKTTRNSHTPSAPAPRTSHNQSTATDTRR</sequence>
<organism evidence="2 3">
    <name type="scientific">Rousettus aegyptiacus</name>
    <name type="common">Egyptian fruit bat</name>
    <name type="synonym">Pteropus aegyptiacus</name>
    <dbReference type="NCBI Taxonomy" id="9407"/>
    <lineage>
        <taxon>Eukaryota</taxon>
        <taxon>Metazoa</taxon>
        <taxon>Chordata</taxon>
        <taxon>Craniata</taxon>
        <taxon>Vertebrata</taxon>
        <taxon>Euteleostomi</taxon>
        <taxon>Mammalia</taxon>
        <taxon>Eutheria</taxon>
        <taxon>Laurasiatheria</taxon>
        <taxon>Chiroptera</taxon>
        <taxon>Yinpterochiroptera</taxon>
        <taxon>Pteropodoidea</taxon>
        <taxon>Pteropodidae</taxon>
        <taxon>Rousettinae</taxon>
        <taxon>Rousettus</taxon>
    </lineage>
</organism>
<evidence type="ECO:0000256" key="1">
    <source>
        <dbReference type="SAM" id="MobiDB-lite"/>
    </source>
</evidence>
<proteinExistence type="predicted"/>
<evidence type="ECO:0000313" key="2">
    <source>
        <dbReference type="EMBL" id="KAF6431769.1"/>
    </source>
</evidence>
<feature type="region of interest" description="Disordered" evidence="1">
    <location>
        <begin position="1"/>
        <end position="20"/>
    </location>
</feature>
<feature type="compositionally biased region" description="Polar residues" evidence="1">
    <location>
        <begin position="112"/>
        <end position="124"/>
    </location>
</feature>
<dbReference type="Proteomes" id="UP000593571">
    <property type="component" value="Unassembled WGS sequence"/>
</dbReference>
<dbReference type="EMBL" id="JACASE010000010">
    <property type="protein sequence ID" value="KAF6431769.1"/>
    <property type="molecule type" value="Genomic_DNA"/>
</dbReference>
<dbReference type="AlphaFoldDB" id="A0A7J8E9A1"/>
<name>A0A7J8E9A1_ROUAE</name>
<feature type="region of interest" description="Disordered" evidence="1">
    <location>
        <begin position="98"/>
        <end position="124"/>
    </location>
</feature>
<reference evidence="2 3" key="1">
    <citation type="journal article" date="2020" name="Nature">
        <title>Six reference-quality genomes reveal evolution of bat adaptations.</title>
        <authorList>
            <person name="Jebb D."/>
            <person name="Huang Z."/>
            <person name="Pippel M."/>
            <person name="Hughes G.M."/>
            <person name="Lavrichenko K."/>
            <person name="Devanna P."/>
            <person name="Winkler S."/>
            <person name="Jermiin L.S."/>
            <person name="Skirmuntt E.C."/>
            <person name="Katzourakis A."/>
            <person name="Burkitt-Gray L."/>
            <person name="Ray D.A."/>
            <person name="Sullivan K.A.M."/>
            <person name="Roscito J.G."/>
            <person name="Kirilenko B.M."/>
            <person name="Davalos L.M."/>
            <person name="Corthals A.P."/>
            <person name="Power M.L."/>
            <person name="Jones G."/>
            <person name="Ransome R.D."/>
            <person name="Dechmann D.K.N."/>
            <person name="Locatelli A.G."/>
            <person name="Puechmaille S.J."/>
            <person name="Fedrigo O."/>
            <person name="Jarvis E.D."/>
            <person name="Hiller M."/>
            <person name="Vernes S.C."/>
            <person name="Myers E.W."/>
            <person name="Teeling E.C."/>
        </authorList>
    </citation>
    <scope>NUCLEOTIDE SEQUENCE [LARGE SCALE GENOMIC DNA]</scope>
    <source>
        <strain evidence="2">MRouAeg1</strain>
        <tissue evidence="2">Muscle</tissue>
    </source>
</reference>
<evidence type="ECO:0000313" key="3">
    <source>
        <dbReference type="Proteomes" id="UP000593571"/>
    </source>
</evidence>
<gene>
    <name evidence="2" type="ORF">HJG63_008246</name>
</gene>
<keyword evidence="3" id="KW-1185">Reference proteome</keyword>
<accession>A0A7J8E9A1</accession>
<protein>
    <submittedName>
        <fullName evidence="2">Uncharacterized protein</fullName>
    </submittedName>
</protein>
<comment type="caution">
    <text evidence="2">The sequence shown here is derived from an EMBL/GenBank/DDBJ whole genome shotgun (WGS) entry which is preliminary data.</text>
</comment>